<accession>A0A067N1J6</accession>
<evidence type="ECO:0000313" key="2">
    <source>
        <dbReference type="Proteomes" id="UP000027195"/>
    </source>
</evidence>
<organism evidence="1 2">
    <name type="scientific">Botryobasidium botryosum (strain FD-172 SS1)</name>
    <dbReference type="NCBI Taxonomy" id="930990"/>
    <lineage>
        <taxon>Eukaryota</taxon>
        <taxon>Fungi</taxon>
        <taxon>Dikarya</taxon>
        <taxon>Basidiomycota</taxon>
        <taxon>Agaricomycotina</taxon>
        <taxon>Agaricomycetes</taxon>
        <taxon>Cantharellales</taxon>
        <taxon>Botryobasidiaceae</taxon>
        <taxon>Botryobasidium</taxon>
    </lineage>
</organism>
<protein>
    <submittedName>
        <fullName evidence="1">Uncharacterized protein</fullName>
    </submittedName>
</protein>
<name>A0A067N1J6_BOTB1</name>
<dbReference type="Proteomes" id="UP000027195">
    <property type="component" value="Unassembled WGS sequence"/>
</dbReference>
<dbReference type="InParanoid" id="A0A067N1J6"/>
<dbReference type="AlphaFoldDB" id="A0A067N1J6"/>
<gene>
    <name evidence="1" type="ORF">BOTBODRAFT_182994</name>
</gene>
<reference evidence="2" key="1">
    <citation type="journal article" date="2014" name="Proc. Natl. Acad. Sci. U.S.A.">
        <title>Extensive sampling of basidiomycete genomes demonstrates inadequacy of the white-rot/brown-rot paradigm for wood decay fungi.</title>
        <authorList>
            <person name="Riley R."/>
            <person name="Salamov A.A."/>
            <person name="Brown D.W."/>
            <person name="Nagy L.G."/>
            <person name="Floudas D."/>
            <person name="Held B.W."/>
            <person name="Levasseur A."/>
            <person name="Lombard V."/>
            <person name="Morin E."/>
            <person name="Otillar R."/>
            <person name="Lindquist E.A."/>
            <person name="Sun H."/>
            <person name="LaButti K.M."/>
            <person name="Schmutz J."/>
            <person name="Jabbour D."/>
            <person name="Luo H."/>
            <person name="Baker S.E."/>
            <person name="Pisabarro A.G."/>
            <person name="Walton J.D."/>
            <person name="Blanchette R.A."/>
            <person name="Henrissat B."/>
            <person name="Martin F."/>
            <person name="Cullen D."/>
            <person name="Hibbett D.S."/>
            <person name="Grigoriev I.V."/>
        </authorList>
    </citation>
    <scope>NUCLEOTIDE SEQUENCE [LARGE SCALE GENOMIC DNA]</scope>
    <source>
        <strain evidence="2">FD-172 SS1</strain>
    </source>
</reference>
<dbReference type="EMBL" id="KL198016">
    <property type="protein sequence ID" value="KDQ21734.1"/>
    <property type="molecule type" value="Genomic_DNA"/>
</dbReference>
<evidence type="ECO:0000313" key="1">
    <source>
        <dbReference type="EMBL" id="KDQ21734.1"/>
    </source>
</evidence>
<proteinExistence type="predicted"/>
<sequence length="78" mass="8724">MCHRVFEHNQFRGCGHKQRIRTGRTDCYRLDCIFSALHPQNCVNPACAQSMAPDEETVTYVTFAKCPACREAEAAGSS</sequence>
<dbReference type="HOGENOM" id="CLU_180191_1_0_1"/>
<keyword evidence="2" id="KW-1185">Reference proteome</keyword>